<comment type="function">
    <text evidence="1 8">Attaches a formyl group to the free amino group of methionyl-tRNA(fMet). The formyl group appears to play a dual role in the initiator identity of N-formylmethionyl-tRNA by promoting its recognition by IF2 and preventing the misappropriation of this tRNA by the elongation apparatus.</text>
</comment>
<dbReference type="AlphaFoldDB" id="A0A451DC45"/>
<evidence type="ECO:0000256" key="2">
    <source>
        <dbReference type="ARBA" id="ARBA00010699"/>
    </source>
</evidence>
<gene>
    <name evidence="8 11" type="primary">fmt</name>
    <name evidence="11" type="ORF">ERCILAFE3058_098</name>
</gene>
<dbReference type="EMBL" id="LR217720">
    <property type="protein sequence ID" value="VFP83986.1"/>
    <property type="molecule type" value="Genomic_DNA"/>
</dbReference>
<evidence type="ECO:0000256" key="1">
    <source>
        <dbReference type="ARBA" id="ARBA00002606"/>
    </source>
</evidence>
<dbReference type="EC" id="2.1.2.9" evidence="3 8"/>
<evidence type="ECO:0000256" key="6">
    <source>
        <dbReference type="ARBA" id="ARBA00022917"/>
    </source>
</evidence>
<dbReference type="Gene3D" id="3.10.25.10">
    <property type="entry name" value="Formyl transferase, C-terminal domain"/>
    <property type="match status" value="1"/>
</dbReference>
<keyword evidence="6 8" id="KW-0648">Protein biosynthesis</keyword>
<dbReference type="Proteomes" id="UP000294418">
    <property type="component" value="Chromosome"/>
</dbReference>
<dbReference type="SUPFAM" id="SSF50486">
    <property type="entry name" value="FMT C-terminal domain-like"/>
    <property type="match status" value="1"/>
</dbReference>
<dbReference type="GO" id="GO:0004479">
    <property type="term" value="F:methionyl-tRNA formyltransferase activity"/>
    <property type="evidence" value="ECO:0007669"/>
    <property type="project" value="UniProtKB-UniRule"/>
</dbReference>
<evidence type="ECO:0000313" key="12">
    <source>
        <dbReference type="Proteomes" id="UP000294418"/>
    </source>
</evidence>
<dbReference type="NCBIfam" id="TIGR00460">
    <property type="entry name" value="fmt"/>
    <property type="match status" value="1"/>
</dbReference>
<keyword evidence="5 8" id="KW-0808">Transferase</keyword>
<evidence type="ECO:0000256" key="3">
    <source>
        <dbReference type="ARBA" id="ARBA00012261"/>
    </source>
</evidence>
<dbReference type="InterPro" id="IPR041711">
    <property type="entry name" value="Met-tRNA-FMT_N"/>
</dbReference>
<name>A0A451DC45_9GAMM</name>
<organism evidence="11 12">
    <name type="scientific">Candidatus Erwinia haradaeae</name>
    <dbReference type="NCBI Taxonomy" id="1922217"/>
    <lineage>
        <taxon>Bacteria</taxon>
        <taxon>Pseudomonadati</taxon>
        <taxon>Pseudomonadota</taxon>
        <taxon>Gammaproteobacteria</taxon>
        <taxon>Enterobacterales</taxon>
        <taxon>Erwiniaceae</taxon>
        <taxon>Erwinia</taxon>
    </lineage>
</organism>
<proteinExistence type="inferred from homology"/>
<dbReference type="GO" id="GO:0005829">
    <property type="term" value="C:cytosol"/>
    <property type="evidence" value="ECO:0007669"/>
    <property type="project" value="TreeGrafter"/>
</dbReference>
<evidence type="ECO:0000256" key="4">
    <source>
        <dbReference type="ARBA" id="ARBA00016014"/>
    </source>
</evidence>
<dbReference type="CDD" id="cd08704">
    <property type="entry name" value="Met_tRNA_FMT_C"/>
    <property type="match status" value="1"/>
</dbReference>
<dbReference type="Gene3D" id="3.40.50.170">
    <property type="entry name" value="Formyl transferase, N-terminal domain"/>
    <property type="match status" value="1"/>
</dbReference>
<dbReference type="PANTHER" id="PTHR11138">
    <property type="entry name" value="METHIONYL-TRNA FORMYLTRANSFERASE"/>
    <property type="match status" value="1"/>
</dbReference>
<dbReference type="RefSeq" id="WP_157989546.1">
    <property type="nucleotide sequence ID" value="NZ_LR217720.1"/>
</dbReference>
<reference evidence="11 12" key="1">
    <citation type="submission" date="2019-02" db="EMBL/GenBank/DDBJ databases">
        <authorList>
            <person name="Manzano-Marin A."/>
            <person name="Manzano-Marin A."/>
        </authorList>
    </citation>
    <scope>NUCLEOTIDE SEQUENCE [LARGE SCALE GENOMIC DNA]</scope>
    <source>
        <strain evidence="11 12">ErCilaricifoliae</strain>
    </source>
</reference>
<dbReference type="InterPro" id="IPR044135">
    <property type="entry name" value="Met-tRNA-FMT_C"/>
</dbReference>
<evidence type="ECO:0000256" key="5">
    <source>
        <dbReference type="ARBA" id="ARBA00022679"/>
    </source>
</evidence>
<feature type="domain" description="Formyl transferase N-terminal" evidence="9">
    <location>
        <begin position="6"/>
        <end position="182"/>
    </location>
</feature>
<dbReference type="CDD" id="cd08646">
    <property type="entry name" value="FMT_core_Met-tRNA-FMT_N"/>
    <property type="match status" value="1"/>
</dbReference>
<dbReference type="InterPro" id="IPR002376">
    <property type="entry name" value="Formyl_transf_N"/>
</dbReference>
<sequence length="316" mass="34766">MSNVLKIIFAGTSEFASCHLKTLLCSSHQVVSVLTKPDKPSGRGQKHTPSPVKKLAAAYQIPILQPESLDVQKHLDTVAAFNADIIVVVSYGLILPKGLLEIPPMGCINVHASLLPRWRGAAPIQRAILSGDRETGVTIIQMDTGLDTGCILHTLTCPISLTDTSSTLYSRLSNLGSVGLLTTLTRLVKNESSQRTQDEREVTYADKLSKLEARLNWSLSAMQLERCIRAFNPWPVSYFIIDSQFIKVWKSSVLFSNVTAKAPGEIIRITRHGIQVSTADGILNLETLQPPGKKSMTAQEFLNSRYKLFVPGRFLI</sequence>
<evidence type="ECO:0000259" key="10">
    <source>
        <dbReference type="Pfam" id="PF02911"/>
    </source>
</evidence>
<dbReference type="SUPFAM" id="SSF53328">
    <property type="entry name" value="Formyltransferase"/>
    <property type="match status" value="1"/>
</dbReference>
<protein>
    <recommendedName>
        <fullName evidence="4 8">Methionyl-tRNA formyltransferase</fullName>
        <ecNumber evidence="3 8">2.1.2.9</ecNumber>
    </recommendedName>
</protein>
<evidence type="ECO:0000256" key="8">
    <source>
        <dbReference type="HAMAP-Rule" id="MF_00182"/>
    </source>
</evidence>
<comment type="catalytic activity">
    <reaction evidence="7 8">
        <text>L-methionyl-tRNA(fMet) + (6R)-10-formyltetrahydrofolate = N-formyl-L-methionyl-tRNA(fMet) + (6S)-5,6,7,8-tetrahydrofolate + H(+)</text>
        <dbReference type="Rhea" id="RHEA:24380"/>
        <dbReference type="Rhea" id="RHEA-COMP:9952"/>
        <dbReference type="Rhea" id="RHEA-COMP:9953"/>
        <dbReference type="ChEBI" id="CHEBI:15378"/>
        <dbReference type="ChEBI" id="CHEBI:57453"/>
        <dbReference type="ChEBI" id="CHEBI:78530"/>
        <dbReference type="ChEBI" id="CHEBI:78844"/>
        <dbReference type="ChEBI" id="CHEBI:195366"/>
        <dbReference type="EC" id="2.1.2.9"/>
    </reaction>
</comment>
<feature type="domain" description="Formyl transferase C-terminal" evidence="10">
    <location>
        <begin position="207"/>
        <end position="305"/>
    </location>
</feature>
<comment type="similarity">
    <text evidence="2 8">Belongs to the Fmt family.</text>
</comment>
<dbReference type="HAMAP" id="MF_00182">
    <property type="entry name" value="Formyl_trans"/>
    <property type="match status" value="1"/>
</dbReference>
<evidence type="ECO:0000259" key="9">
    <source>
        <dbReference type="Pfam" id="PF00551"/>
    </source>
</evidence>
<dbReference type="InterPro" id="IPR011034">
    <property type="entry name" value="Formyl_transferase-like_C_sf"/>
</dbReference>
<dbReference type="InterPro" id="IPR037022">
    <property type="entry name" value="Formyl_trans_C_sf"/>
</dbReference>
<dbReference type="OrthoDB" id="9802815at2"/>
<accession>A0A451DC45</accession>
<dbReference type="InterPro" id="IPR005793">
    <property type="entry name" value="Formyl_trans_C"/>
</dbReference>
<feature type="binding site" evidence="8">
    <location>
        <begin position="113"/>
        <end position="116"/>
    </location>
    <ligand>
        <name>(6S)-5,6,7,8-tetrahydrofolate</name>
        <dbReference type="ChEBI" id="CHEBI:57453"/>
    </ligand>
</feature>
<dbReference type="Pfam" id="PF02911">
    <property type="entry name" value="Formyl_trans_C"/>
    <property type="match status" value="1"/>
</dbReference>
<dbReference type="InterPro" id="IPR005794">
    <property type="entry name" value="Fmt"/>
</dbReference>
<dbReference type="PANTHER" id="PTHR11138:SF5">
    <property type="entry name" value="METHIONYL-TRNA FORMYLTRANSFERASE, MITOCHONDRIAL"/>
    <property type="match status" value="1"/>
</dbReference>
<evidence type="ECO:0000313" key="11">
    <source>
        <dbReference type="EMBL" id="VFP83986.1"/>
    </source>
</evidence>
<dbReference type="Pfam" id="PF00551">
    <property type="entry name" value="Formyl_trans_N"/>
    <property type="match status" value="1"/>
</dbReference>
<evidence type="ECO:0000256" key="7">
    <source>
        <dbReference type="ARBA" id="ARBA00048558"/>
    </source>
</evidence>
<dbReference type="InterPro" id="IPR036477">
    <property type="entry name" value="Formyl_transf_N_sf"/>
</dbReference>